<gene>
    <name evidence="2" type="ORF">NCGR_LOCUS65882</name>
</gene>
<evidence type="ECO:0000313" key="2">
    <source>
        <dbReference type="EMBL" id="CAD6341784.1"/>
    </source>
</evidence>
<evidence type="ECO:0000313" key="3">
    <source>
        <dbReference type="Proteomes" id="UP000604825"/>
    </source>
</evidence>
<organism evidence="2 3">
    <name type="scientific">Miscanthus lutarioriparius</name>
    <dbReference type="NCBI Taxonomy" id="422564"/>
    <lineage>
        <taxon>Eukaryota</taxon>
        <taxon>Viridiplantae</taxon>
        <taxon>Streptophyta</taxon>
        <taxon>Embryophyta</taxon>
        <taxon>Tracheophyta</taxon>
        <taxon>Spermatophyta</taxon>
        <taxon>Magnoliopsida</taxon>
        <taxon>Liliopsida</taxon>
        <taxon>Poales</taxon>
        <taxon>Poaceae</taxon>
        <taxon>PACMAD clade</taxon>
        <taxon>Panicoideae</taxon>
        <taxon>Andropogonodae</taxon>
        <taxon>Andropogoneae</taxon>
        <taxon>Saccharinae</taxon>
        <taxon>Miscanthus</taxon>
    </lineage>
</organism>
<dbReference type="AlphaFoldDB" id="A0A811SKM9"/>
<proteinExistence type="predicted"/>
<reference evidence="2" key="1">
    <citation type="submission" date="2020-10" db="EMBL/GenBank/DDBJ databases">
        <authorList>
            <person name="Han B."/>
            <person name="Lu T."/>
            <person name="Zhao Q."/>
            <person name="Huang X."/>
            <person name="Zhao Y."/>
        </authorList>
    </citation>
    <scope>NUCLEOTIDE SEQUENCE</scope>
</reference>
<evidence type="ECO:0000256" key="1">
    <source>
        <dbReference type="SAM" id="MobiDB-lite"/>
    </source>
</evidence>
<dbReference type="Proteomes" id="UP000604825">
    <property type="component" value="Unassembled WGS sequence"/>
</dbReference>
<accession>A0A811SKM9</accession>
<comment type="caution">
    <text evidence="2">The sequence shown here is derived from an EMBL/GenBank/DDBJ whole genome shotgun (WGS) entry which is preliminary data.</text>
</comment>
<protein>
    <submittedName>
        <fullName evidence="2">Uncharacterized protein</fullName>
    </submittedName>
</protein>
<sequence length="168" mass="18223">MPQAVIRVVASHPRVPSRGCSHLDAIPLPRHLWPRCRGARGSFYTTLTPVLPNPQRPSTLRRPSRPSAPSPHSHTGLPSSLRKIDSLEVMVPDVALRASNAYKASGPQDDEGCPAYDLLMVDDLGDSQGAKNKTSDGYYGFHLSLLPWMYPTNIAGGTLVLAIFSAKI</sequence>
<feature type="compositionally biased region" description="Low complexity" evidence="1">
    <location>
        <begin position="56"/>
        <end position="73"/>
    </location>
</feature>
<name>A0A811SKM9_9POAL</name>
<dbReference type="EMBL" id="CAJGYO010000304">
    <property type="protein sequence ID" value="CAD6341784.1"/>
    <property type="molecule type" value="Genomic_DNA"/>
</dbReference>
<feature type="region of interest" description="Disordered" evidence="1">
    <location>
        <begin position="47"/>
        <end position="79"/>
    </location>
</feature>
<keyword evidence="3" id="KW-1185">Reference proteome</keyword>